<protein>
    <submittedName>
        <fullName evidence="8">Sorbitol dehydrogenase-like</fullName>
    </submittedName>
</protein>
<dbReference type="Pfam" id="PF00107">
    <property type="entry name" value="ADH_zinc_N"/>
    <property type="match status" value="1"/>
</dbReference>
<dbReference type="GeneID" id="100373021"/>
<dbReference type="Proteomes" id="UP000694865">
    <property type="component" value="Unplaced"/>
</dbReference>
<proteinExistence type="predicted"/>
<dbReference type="Gene3D" id="3.90.180.10">
    <property type="entry name" value="Medium-chain alcohol dehydrogenases, catalytic domain"/>
    <property type="match status" value="1"/>
</dbReference>
<evidence type="ECO:0000256" key="5">
    <source>
        <dbReference type="ARBA" id="ARBA00023027"/>
    </source>
</evidence>
<reference evidence="8" key="1">
    <citation type="submission" date="2025-08" db="UniProtKB">
        <authorList>
            <consortium name="RefSeq"/>
        </authorList>
    </citation>
    <scope>IDENTIFICATION</scope>
    <source>
        <tissue evidence="8">Testes</tissue>
    </source>
</reference>
<sequence length="197" mass="21084">MAAPVNCALATMVSAVSCIDDWNGKLVLVQGAGMLGLYGCALLKEAGCAKVYCADINSDRLSQVSEFGAIPYDKGAEGCPGSCEFDVIIEVCGAAAVVKDGMDLVKIGGTYLFIGMVHPFSQLDITGESIIVKCLTIRGVHNYAPWDLEKSVEFIAKTADKYPYETLVSQPFPLQDIDAAVRETETQKFCRVALVAE</sequence>
<keyword evidence="2" id="KW-0479">Metal-binding</keyword>
<evidence type="ECO:0000259" key="6">
    <source>
        <dbReference type="Pfam" id="PF00107"/>
    </source>
</evidence>
<evidence type="ECO:0000256" key="2">
    <source>
        <dbReference type="ARBA" id="ARBA00022723"/>
    </source>
</evidence>
<dbReference type="PANTHER" id="PTHR42940">
    <property type="entry name" value="ALCOHOL DEHYDROGENASE 1-RELATED"/>
    <property type="match status" value="1"/>
</dbReference>
<dbReference type="InterPro" id="IPR013149">
    <property type="entry name" value="ADH-like_C"/>
</dbReference>
<dbReference type="InterPro" id="IPR036291">
    <property type="entry name" value="NAD(P)-bd_dom_sf"/>
</dbReference>
<keyword evidence="4" id="KW-0560">Oxidoreductase</keyword>
<dbReference type="Gene3D" id="3.40.50.720">
    <property type="entry name" value="NAD(P)-binding Rossmann-like Domain"/>
    <property type="match status" value="1"/>
</dbReference>
<evidence type="ECO:0000313" key="8">
    <source>
        <dbReference type="RefSeq" id="XP_006816524.1"/>
    </source>
</evidence>
<evidence type="ECO:0000256" key="1">
    <source>
        <dbReference type="ARBA" id="ARBA00001947"/>
    </source>
</evidence>
<dbReference type="RefSeq" id="XP_006816524.1">
    <property type="nucleotide sequence ID" value="XM_006816461.1"/>
</dbReference>
<keyword evidence="7" id="KW-1185">Reference proteome</keyword>
<keyword evidence="3" id="KW-0862">Zinc</keyword>
<keyword evidence="5" id="KW-0520">NAD</keyword>
<dbReference type="SUPFAM" id="SSF51735">
    <property type="entry name" value="NAD(P)-binding Rossmann-fold domains"/>
    <property type="match status" value="1"/>
</dbReference>
<accession>A0ABM0M933</accession>
<feature type="domain" description="Alcohol dehydrogenase-like C-terminal" evidence="6">
    <location>
        <begin position="35"/>
        <end position="156"/>
    </location>
</feature>
<gene>
    <name evidence="8" type="primary">LOC100373021</name>
</gene>
<name>A0ABM0M933_SACKO</name>
<dbReference type="PANTHER" id="PTHR42940:SF3">
    <property type="entry name" value="ALCOHOL DEHYDROGENASE 1-RELATED"/>
    <property type="match status" value="1"/>
</dbReference>
<evidence type="ECO:0000313" key="7">
    <source>
        <dbReference type="Proteomes" id="UP000694865"/>
    </source>
</evidence>
<comment type="cofactor">
    <cofactor evidence="1">
        <name>Zn(2+)</name>
        <dbReference type="ChEBI" id="CHEBI:29105"/>
    </cofactor>
</comment>
<evidence type="ECO:0000256" key="3">
    <source>
        <dbReference type="ARBA" id="ARBA00022833"/>
    </source>
</evidence>
<evidence type="ECO:0000256" key="4">
    <source>
        <dbReference type="ARBA" id="ARBA00023002"/>
    </source>
</evidence>
<organism evidence="7 8">
    <name type="scientific">Saccoglossus kowalevskii</name>
    <name type="common">Acorn worm</name>
    <dbReference type="NCBI Taxonomy" id="10224"/>
    <lineage>
        <taxon>Eukaryota</taxon>
        <taxon>Metazoa</taxon>
        <taxon>Hemichordata</taxon>
        <taxon>Enteropneusta</taxon>
        <taxon>Harrimaniidae</taxon>
        <taxon>Saccoglossus</taxon>
    </lineage>
</organism>